<dbReference type="InterPro" id="IPR050807">
    <property type="entry name" value="TransReg_Diox_bact_type"/>
</dbReference>
<reference evidence="5 6" key="1">
    <citation type="journal article" date="2014" name="Genome Announc.">
        <title>Draft Genome Sequences of Marinobacter similis A3d10T and Marinobacter salarius R9SW1T.</title>
        <authorList>
            <person name="Ivanova E.P."/>
            <person name="Ng H.J."/>
            <person name="Webb H.K."/>
            <person name="Feng G."/>
            <person name="Oshima K."/>
            <person name="Hattori M."/>
            <person name="Ohkuma M."/>
            <person name="Sergeev A.F."/>
            <person name="Mikhailov V.V."/>
            <person name="Crawford R.J."/>
            <person name="Sawabe T."/>
        </authorList>
    </citation>
    <scope>NUCLEOTIDE SEQUENCE [LARGE SCALE GENOMIC DNA]</scope>
    <source>
        <strain evidence="6">A3d10 and R9SW1</strain>
    </source>
</reference>
<dbReference type="AlphaFoldDB" id="W5YUA2"/>
<dbReference type="GO" id="GO:0003677">
    <property type="term" value="F:DNA binding"/>
    <property type="evidence" value="ECO:0007669"/>
    <property type="project" value="UniProtKB-KW"/>
</dbReference>
<protein>
    <submittedName>
        <fullName evidence="5">XRE family transcriptional regulator</fullName>
    </submittedName>
</protein>
<dbReference type="SUPFAM" id="SSF47413">
    <property type="entry name" value="lambda repressor-like DNA-binding domains"/>
    <property type="match status" value="1"/>
</dbReference>
<dbReference type="EMBL" id="CP007152">
    <property type="protein sequence ID" value="AHI32635.1"/>
    <property type="molecule type" value="Genomic_DNA"/>
</dbReference>
<evidence type="ECO:0000313" key="6">
    <source>
        <dbReference type="Proteomes" id="UP000035081"/>
    </source>
</evidence>
<dbReference type="InterPro" id="IPR010982">
    <property type="entry name" value="Lambda_DNA-bd_dom_sf"/>
</dbReference>
<evidence type="ECO:0000256" key="3">
    <source>
        <dbReference type="ARBA" id="ARBA00023163"/>
    </source>
</evidence>
<name>W5YUA2_9GAMM</name>
<dbReference type="PROSITE" id="PS50943">
    <property type="entry name" value="HTH_CROC1"/>
    <property type="match status" value="1"/>
</dbReference>
<keyword evidence="3" id="KW-0804">Transcription</keyword>
<gene>
    <name evidence="5" type="ORF">AU15_19600</name>
</gene>
<dbReference type="GO" id="GO:0003700">
    <property type="term" value="F:DNA-binding transcription factor activity"/>
    <property type="evidence" value="ECO:0007669"/>
    <property type="project" value="TreeGrafter"/>
</dbReference>
<sequence>MEKRNAVCVLFGETVRALRKSQGFSQEEFADHAGIHRTYMGGIERGERNPTLTTVSRIAEALDVPIDELFAGKNHA</sequence>
<evidence type="ECO:0000259" key="4">
    <source>
        <dbReference type="PROSITE" id="PS50943"/>
    </source>
</evidence>
<dbReference type="Gene3D" id="1.10.260.40">
    <property type="entry name" value="lambda repressor-like DNA-binding domains"/>
    <property type="match status" value="1"/>
</dbReference>
<dbReference type="RefSeq" id="WP_041335732.1">
    <property type="nucleotide sequence ID" value="NZ_CP021334.1"/>
</dbReference>
<evidence type="ECO:0000313" key="5">
    <source>
        <dbReference type="EMBL" id="AHI32635.1"/>
    </source>
</evidence>
<dbReference type="Proteomes" id="UP000035081">
    <property type="component" value="Chromosome"/>
</dbReference>
<dbReference type="InterPro" id="IPR001387">
    <property type="entry name" value="Cro/C1-type_HTH"/>
</dbReference>
<keyword evidence="2" id="KW-0238">DNA-binding</keyword>
<evidence type="ECO:0000256" key="1">
    <source>
        <dbReference type="ARBA" id="ARBA00023015"/>
    </source>
</evidence>
<accession>W5YUA2</accession>
<evidence type="ECO:0000256" key="2">
    <source>
        <dbReference type="ARBA" id="ARBA00023125"/>
    </source>
</evidence>
<proteinExistence type="predicted"/>
<dbReference type="GO" id="GO:0005829">
    <property type="term" value="C:cytosol"/>
    <property type="evidence" value="ECO:0007669"/>
    <property type="project" value="TreeGrafter"/>
</dbReference>
<dbReference type="PANTHER" id="PTHR46797">
    <property type="entry name" value="HTH-TYPE TRANSCRIPTIONAL REGULATOR"/>
    <property type="match status" value="1"/>
</dbReference>
<dbReference type="KEGG" id="msr:AU15_19600"/>
<dbReference type="SMART" id="SM00530">
    <property type="entry name" value="HTH_XRE"/>
    <property type="match status" value="1"/>
</dbReference>
<feature type="domain" description="HTH cro/C1-type" evidence="4">
    <location>
        <begin position="15"/>
        <end position="69"/>
    </location>
</feature>
<dbReference type="CDD" id="cd00093">
    <property type="entry name" value="HTH_XRE"/>
    <property type="match status" value="1"/>
</dbReference>
<organism evidence="5 6">
    <name type="scientific">Marinobacter salarius</name>
    <dbReference type="NCBI Taxonomy" id="1420917"/>
    <lineage>
        <taxon>Bacteria</taxon>
        <taxon>Pseudomonadati</taxon>
        <taxon>Pseudomonadota</taxon>
        <taxon>Gammaproteobacteria</taxon>
        <taxon>Pseudomonadales</taxon>
        <taxon>Marinobacteraceae</taxon>
        <taxon>Marinobacter</taxon>
    </lineage>
</organism>
<dbReference type="Pfam" id="PF01381">
    <property type="entry name" value="HTH_3"/>
    <property type="match status" value="1"/>
</dbReference>
<dbReference type="PANTHER" id="PTHR46797:SF23">
    <property type="entry name" value="HTH-TYPE TRANSCRIPTIONAL REGULATOR SUTR"/>
    <property type="match status" value="1"/>
</dbReference>
<keyword evidence="1" id="KW-0805">Transcription regulation</keyword>
<dbReference type="HOGENOM" id="CLU_066192_29_4_6"/>